<dbReference type="EMBL" id="JACEFF010000930">
    <property type="protein sequence ID" value="KAH9627964.1"/>
    <property type="molecule type" value="Genomic_DNA"/>
</dbReference>
<gene>
    <name evidence="2" type="ORF">HF086_017939</name>
</gene>
<evidence type="ECO:0000313" key="2">
    <source>
        <dbReference type="EMBL" id="KAH9627964.1"/>
    </source>
</evidence>
<proteinExistence type="predicted"/>
<evidence type="ECO:0000313" key="3">
    <source>
        <dbReference type="Proteomes" id="UP000814243"/>
    </source>
</evidence>
<dbReference type="Proteomes" id="UP000814243">
    <property type="component" value="Unassembled WGS sequence"/>
</dbReference>
<protein>
    <submittedName>
        <fullName evidence="2">Uncharacterized protein</fullName>
    </submittedName>
</protein>
<feature type="compositionally biased region" description="Polar residues" evidence="1">
    <location>
        <begin position="81"/>
        <end position="90"/>
    </location>
</feature>
<comment type="caution">
    <text evidence="2">The sequence shown here is derived from an EMBL/GenBank/DDBJ whole genome shotgun (WGS) entry which is preliminary data.</text>
</comment>
<organism evidence="2 3">
    <name type="scientific">Spodoptera exigua</name>
    <name type="common">Beet armyworm</name>
    <name type="synonym">Noctua fulgens</name>
    <dbReference type="NCBI Taxonomy" id="7107"/>
    <lineage>
        <taxon>Eukaryota</taxon>
        <taxon>Metazoa</taxon>
        <taxon>Ecdysozoa</taxon>
        <taxon>Arthropoda</taxon>
        <taxon>Hexapoda</taxon>
        <taxon>Insecta</taxon>
        <taxon>Pterygota</taxon>
        <taxon>Neoptera</taxon>
        <taxon>Endopterygota</taxon>
        <taxon>Lepidoptera</taxon>
        <taxon>Glossata</taxon>
        <taxon>Ditrysia</taxon>
        <taxon>Noctuoidea</taxon>
        <taxon>Noctuidae</taxon>
        <taxon>Amphipyrinae</taxon>
        <taxon>Spodoptera</taxon>
    </lineage>
</organism>
<sequence>MCCCAEHSGVAGGIRCDDSVSALGSRRSLADTSVTSTADLSVFSSGRSHAMDNSLDTHSNVSDDATGSDGSGICGLSIQRAPSTAHSTPRATPHPPSVSPMSDDVVRIHVTYNPRAGSPHLHPISPSKYKAYNNEEHHKPVSLGFYTSNGSTNLPSDNRIRIQVPSESEELLTPVVDAGNNITPRFIESHTEMYGS</sequence>
<name>A0A922S886_SPOEX</name>
<evidence type="ECO:0000256" key="1">
    <source>
        <dbReference type="SAM" id="MobiDB-lite"/>
    </source>
</evidence>
<accession>A0A922S886</accession>
<reference evidence="2" key="1">
    <citation type="journal article" date="2021" name="G3 (Bethesda)">
        <title>Genome and transcriptome analysis of the beet armyworm Spodoptera exigua reveals targets for pest control. .</title>
        <authorList>
            <person name="Simon S."/>
            <person name="Breeschoten T."/>
            <person name="Jansen H.J."/>
            <person name="Dirks R.P."/>
            <person name="Schranz M.E."/>
            <person name="Ros V.I.D."/>
        </authorList>
    </citation>
    <scope>NUCLEOTIDE SEQUENCE</scope>
    <source>
        <strain evidence="2">TB_SE_WUR_2020</strain>
    </source>
</reference>
<feature type="region of interest" description="Disordered" evidence="1">
    <location>
        <begin position="81"/>
        <end position="102"/>
    </location>
</feature>
<dbReference type="AlphaFoldDB" id="A0A922S886"/>